<keyword evidence="2" id="KW-0067">ATP-binding</keyword>
<dbReference type="PROSITE" id="PS00108">
    <property type="entry name" value="PROTEIN_KINASE_ST"/>
    <property type="match status" value="1"/>
</dbReference>
<dbReference type="GO" id="GO:0005524">
    <property type="term" value="F:ATP binding"/>
    <property type="evidence" value="ECO:0007669"/>
    <property type="project" value="UniProtKB-KW"/>
</dbReference>
<dbReference type="GO" id="GO:0004674">
    <property type="term" value="F:protein serine/threonine kinase activity"/>
    <property type="evidence" value="ECO:0007669"/>
    <property type="project" value="TreeGrafter"/>
</dbReference>
<dbReference type="EMBL" id="ML210232">
    <property type="protein sequence ID" value="TFK22799.1"/>
    <property type="molecule type" value="Genomic_DNA"/>
</dbReference>
<dbReference type="SMART" id="SM00220">
    <property type="entry name" value="S_TKc"/>
    <property type="match status" value="1"/>
</dbReference>
<dbReference type="PROSITE" id="PS50011">
    <property type="entry name" value="PROTEIN_KINASE_DOM"/>
    <property type="match status" value="1"/>
</dbReference>
<accession>A0A5C3KQH4</accession>
<dbReference type="PANTHER" id="PTHR24346:SF30">
    <property type="entry name" value="MATERNAL EMBRYONIC LEUCINE ZIPPER KINASE"/>
    <property type="match status" value="1"/>
</dbReference>
<keyword evidence="5" id="KW-1185">Reference proteome</keyword>
<dbReference type="InterPro" id="IPR011009">
    <property type="entry name" value="Kinase-like_dom_sf"/>
</dbReference>
<name>A0A5C3KQH4_COPMA</name>
<dbReference type="InterPro" id="IPR000719">
    <property type="entry name" value="Prot_kinase_dom"/>
</dbReference>
<dbReference type="OrthoDB" id="5987198at2759"/>
<evidence type="ECO:0000256" key="1">
    <source>
        <dbReference type="ARBA" id="ARBA00022741"/>
    </source>
</evidence>
<evidence type="ECO:0000313" key="5">
    <source>
        <dbReference type="Proteomes" id="UP000307440"/>
    </source>
</evidence>
<organism evidence="4 5">
    <name type="scientific">Coprinopsis marcescibilis</name>
    <name type="common">Agaric fungus</name>
    <name type="synonym">Psathyrella marcescibilis</name>
    <dbReference type="NCBI Taxonomy" id="230819"/>
    <lineage>
        <taxon>Eukaryota</taxon>
        <taxon>Fungi</taxon>
        <taxon>Dikarya</taxon>
        <taxon>Basidiomycota</taxon>
        <taxon>Agaricomycotina</taxon>
        <taxon>Agaricomycetes</taxon>
        <taxon>Agaricomycetidae</taxon>
        <taxon>Agaricales</taxon>
        <taxon>Agaricineae</taxon>
        <taxon>Psathyrellaceae</taxon>
        <taxon>Coprinopsis</taxon>
    </lineage>
</organism>
<dbReference type="PANTHER" id="PTHR24346">
    <property type="entry name" value="MAP/MICROTUBULE AFFINITY-REGULATING KINASE"/>
    <property type="match status" value="1"/>
</dbReference>
<keyword evidence="1" id="KW-0547">Nucleotide-binding</keyword>
<protein>
    <recommendedName>
        <fullName evidence="3">Protein kinase domain-containing protein</fullName>
    </recommendedName>
</protein>
<dbReference type="GO" id="GO:0005737">
    <property type="term" value="C:cytoplasm"/>
    <property type="evidence" value="ECO:0007669"/>
    <property type="project" value="TreeGrafter"/>
</dbReference>
<evidence type="ECO:0000259" key="3">
    <source>
        <dbReference type="PROSITE" id="PS50011"/>
    </source>
</evidence>
<evidence type="ECO:0000313" key="4">
    <source>
        <dbReference type="EMBL" id="TFK22799.1"/>
    </source>
</evidence>
<dbReference type="AlphaFoldDB" id="A0A5C3KQH4"/>
<dbReference type="Pfam" id="PF00069">
    <property type="entry name" value="Pkinase"/>
    <property type="match status" value="1"/>
</dbReference>
<proteinExistence type="predicted"/>
<dbReference type="Gene3D" id="1.10.510.10">
    <property type="entry name" value="Transferase(Phosphotransferase) domain 1"/>
    <property type="match status" value="1"/>
</dbReference>
<dbReference type="STRING" id="230819.A0A5C3KQH4"/>
<feature type="domain" description="Protein kinase" evidence="3">
    <location>
        <begin position="87"/>
        <end position="366"/>
    </location>
</feature>
<dbReference type="GO" id="GO:0035556">
    <property type="term" value="P:intracellular signal transduction"/>
    <property type="evidence" value="ECO:0007669"/>
    <property type="project" value="TreeGrafter"/>
</dbReference>
<evidence type="ECO:0000256" key="2">
    <source>
        <dbReference type="ARBA" id="ARBA00022840"/>
    </source>
</evidence>
<reference evidence="4 5" key="1">
    <citation type="journal article" date="2019" name="Nat. Ecol. Evol.">
        <title>Megaphylogeny resolves global patterns of mushroom evolution.</title>
        <authorList>
            <person name="Varga T."/>
            <person name="Krizsan K."/>
            <person name="Foldi C."/>
            <person name="Dima B."/>
            <person name="Sanchez-Garcia M."/>
            <person name="Sanchez-Ramirez S."/>
            <person name="Szollosi G.J."/>
            <person name="Szarkandi J.G."/>
            <person name="Papp V."/>
            <person name="Albert L."/>
            <person name="Andreopoulos W."/>
            <person name="Angelini C."/>
            <person name="Antonin V."/>
            <person name="Barry K.W."/>
            <person name="Bougher N.L."/>
            <person name="Buchanan P."/>
            <person name="Buyck B."/>
            <person name="Bense V."/>
            <person name="Catcheside P."/>
            <person name="Chovatia M."/>
            <person name="Cooper J."/>
            <person name="Damon W."/>
            <person name="Desjardin D."/>
            <person name="Finy P."/>
            <person name="Geml J."/>
            <person name="Haridas S."/>
            <person name="Hughes K."/>
            <person name="Justo A."/>
            <person name="Karasinski D."/>
            <person name="Kautmanova I."/>
            <person name="Kiss B."/>
            <person name="Kocsube S."/>
            <person name="Kotiranta H."/>
            <person name="LaButti K.M."/>
            <person name="Lechner B.E."/>
            <person name="Liimatainen K."/>
            <person name="Lipzen A."/>
            <person name="Lukacs Z."/>
            <person name="Mihaltcheva S."/>
            <person name="Morgado L.N."/>
            <person name="Niskanen T."/>
            <person name="Noordeloos M.E."/>
            <person name="Ohm R.A."/>
            <person name="Ortiz-Santana B."/>
            <person name="Ovrebo C."/>
            <person name="Racz N."/>
            <person name="Riley R."/>
            <person name="Savchenko A."/>
            <person name="Shiryaev A."/>
            <person name="Soop K."/>
            <person name="Spirin V."/>
            <person name="Szebenyi C."/>
            <person name="Tomsovsky M."/>
            <person name="Tulloss R.E."/>
            <person name="Uehling J."/>
            <person name="Grigoriev I.V."/>
            <person name="Vagvolgyi C."/>
            <person name="Papp T."/>
            <person name="Martin F.M."/>
            <person name="Miettinen O."/>
            <person name="Hibbett D.S."/>
            <person name="Nagy L.G."/>
        </authorList>
    </citation>
    <scope>NUCLEOTIDE SEQUENCE [LARGE SCALE GENOMIC DNA]</scope>
    <source>
        <strain evidence="4 5">CBS 121175</strain>
    </source>
</reference>
<dbReference type="Proteomes" id="UP000307440">
    <property type="component" value="Unassembled WGS sequence"/>
</dbReference>
<dbReference type="InterPro" id="IPR008271">
    <property type="entry name" value="Ser/Thr_kinase_AS"/>
</dbReference>
<sequence>MPSRNPVTVRVRRFRSVPTQTKTKTTPRSRIELSGLRLCLTPMDESLPAFRFGLEESELFWRDQYKFLLEKGYRLGSRYDPEWTPSWTLNKKLRAGLTADSIALTKEDLIDAIQVSDDQHVVLKRVNKTRYPHETKIMKYFSEGEIAKDPRNHCVPVLDVLQAPNDDGHEIVIIPVLREFDSPDFDTIGECIAFLRQLLEGFTFLHEHRVAHRDIKIENVMMDSAPLRIERFNFHFPDRTFDYTGYVEAKSTRTEHPTKYFIIDFGFSSQFEPEEMPPALPPLPASDNSAPEFKSLSTPCDPFPLDVYYVGNMIRMDFIDGHEDHPTSKGRLGFEFLRPLIEAMTKEDPSKRITMGEALVLFDELVSQLGDWKLRSRQLRAGNTGIEQIRGLAGFWRRRLRYTVTRLPAIPGSS</sequence>
<dbReference type="SUPFAM" id="SSF56112">
    <property type="entry name" value="Protein kinase-like (PK-like)"/>
    <property type="match status" value="1"/>
</dbReference>
<gene>
    <name evidence="4" type="ORF">FA15DRAFT_643594</name>
</gene>